<organism evidence="1 2">
    <name type="scientific">Sphaerochaeta globosa (strain ATCC BAA-1886 / DSM 22777 / Buddy)</name>
    <name type="common">Spirochaeta sp. (strain Buddy)</name>
    <dbReference type="NCBI Taxonomy" id="158189"/>
    <lineage>
        <taxon>Bacteria</taxon>
        <taxon>Pseudomonadati</taxon>
        <taxon>Spirochaetota</taxon>
        <taxon>Spirochaetia</taxon>
        <taxon>Spirochaetales</taxon>
        <taxon>Sphaerochaetaceae</taxon>
        <taxon>Sphaerochaeta</taxon>
    </lineage>
</organism>
<keyword evidence="2" id="KW-1185">Reference proteome</keyword>
<proteinExistence type="predicted"/>
<dbReference type="PROSITE" id="PS51257">
    <property type="entry name" value="PROKAR_LIPOPROTEIN"/>
    <property type="match status" value="1"/>
</dbReference>
<accession>F0RSY7</accession>
<protein>
    <recommendedName>
        <fullName evidence="3">Lipoprotein</fullName>
    </recommendedName>
</protein>
<dbReference type="Proteomes" id="UP000008466">
    <property type="component" value="Chromosome"/>
</dbReference>
<name>F0RSY7_SPHGB</name>
<reference evidence="2" key="1">
    <citation type="submission" date="2011-02" db="EMBL/GenBank/DDBJ databases">
        <title>Complete sequence of Spirochaeta sp. Buddy.</title>
        <authorList>
            <person name="Lucas S."/>
            <person name="Copeland A."/>
            <person name="Lapidus A."/>
            <person name="Cheng J.-F."/>
            <person name="Goodwin L."/>
            <person name="Pitluck S."/>
            <person name="Zeytun A."/>
            <person name="Detter J.C."/>
            <person name="Han C."/>
            <person name="Tapia R."/>
            <person name="Land M."/>
            <person name="Hauser L."/>
            <person name="Kyrpides N."/>
            <person name="Ivanova N."/>
            <person name="Mikhailova N."/>
            <person name="Pagani I."/>
            <person name="Ritalahti K.M."/>
            <person name="Loeffler F.E."/>
            <person name="Woyke T."/>
        </authorList>
    </citation>
    <scope>NUCLEOTIDE SEQUENCE [LARGE SCALE GENOMIC DNA]</scope>
    <source>
        <strain evidence="2">ATCC BAA-1886 / DSM 22777 / Buddy</strain>
    </source>
</reference>
<evidence type="ECO:0000313" key="2">
    <source>
        <dbReference type="Proteomes" id="UP000008466"/>
    </source>
</evidence>
<evidence type="ECO:0008006" key="3">
    <source>
        <dbReference type="Google" id="ProtNLM"/>
    </source>
</evidence>
<dbReference type="EMBL" id="CP002541">
    <property type="protein sequence ID" value="ADY13934.1"/>
    <property type="molecule type" value="Genomic_DNA"/>
</dbReference>
<evidence type="ECO:0000313" key="1">
    <source>
        <dbReference type="EMBL" id="ADY13934.1"/>
    </source>
</evidence>
<sequence length="239" mass="27068">MKHVKYTIRAVLLLAVFFLVTGCTVTETLSFKSTAPNESAFDFTVEDFFIAVLQDFSEFIPPEGDQSLMDKAINDFERALDYSPTTDKVRMTKLNDNAYRGTFTFTNMQQLFSDLGAGPDQSLLTMQKNSMTFSLSMDNYDQLVPVIPFLADENFEAFGPVYNQGLSDADYLEMISFMLGEEGPPAIEQSFITLRVETPTPITGFINGKKISERLYEFSFPLIDFLLLEDPITFTVTWQ</sequence>
<dbReference type="HOGENOM" id="CLU_1199170_0_0_12"/>
<gene>
    <name evidence="1" type="ordered locus">SpiBuddy_2113</name>
</gene>
<dbReference type="KEGG" id="sbu:SpiBuddy_2113"/>
<dbReference type="STRING" id="158189.SpiBuddy_2113"/>
<dbReference type="AlphaFoldDB" id="F0RSY7"/>